<dbReference type="GO" id="GO:0010498">
    <property type="term" value="P:proteasomal protein catabolic process"/>
    <property type="evidence" value="ECO:0007669"/>
    <property type="project" value="UniProtKB-UniRule"/>
</dbReference>
<evidence type="ECO:0000256" key="3">
    <source>
        <dbReference type="ARBA" id="ARBA00022741"/>
    </source>
</evidence>
<dbReference type="OrthoDB" id="9760627at2"/>
<accession>A0A179B7B5</accession>
<name>A0A179B7B5_9ACTO</name>
<dbReference type="PANTHER" id="PTHR42307">
    <property type="entry name" value="PUP DEAMIDASE/DEPUPYLASE"/>
    <property type="match status" value="1"/>
</dbReference>
<protein>
    <recommendedName>
        <fullName evidence="7">Pup--protein ligase</fullName>
        <ecNumber evidence="7">6.3.1.19</ecNumber>
    </recommendedName>
</protein>
<dbReference type="GO" id="GO:0019941">
    <property type="term" value="P:modification-dependent protein catabolic process"/>
    <property type="evidence" value="ECO:0007669"/>
    <property type="project" value="UniProtKB-UniRule"/>
</dbReference>
<evidence type="ECO:0000256" key="4">
    <source>
        <dbReference type="ARBA" id="ARBA00022786"/>
    </source>
</evidence>
<dbReference type="GO" id="GO:0005524">
    <property type="term" value="F:ATP binding"/>
    <property type="evidence" value="ECO:0007669"/>
    <property type="project" value="UniProtKB-KW"/>
</dbReference>
<dbReference type="NCBIfam" id="TIGR03686">
    <property type="entry name" value="pupylate_PafA"/>
    <property type="match status" value="1"/>
</dbReference>
<dbReference type="EC" id="6.3.1.19" evidence="7"/>
<gene>
    <name evidence="8" type="ORF">A4H34_07600</name>
</gene>
<keyword evidence="1 8" id="KW-0436">Ligase</keyword>
<reference evidence="8 9" key="1">
    <citation type="submission" date="2016-04" db="EMBL/GenBank/DDBJ databases">
        <title>Peptidophaga gingivicola gen. nov., sp. nov., isolated from human subgingival plaque.</title>
        <authorList>
            <person name="Beall C.J."/>
            <person name="Mokrzan E.M."/>
            <person name="Griffen A.L."/>
            <person name="Leys E.J."/>
        </authorList>
    </citation>
    <scope>NUCLEOTIDE SEQUENCE [LARGE SCALE GENOMIC DNA]</scope>
    <source>
        <strain evidence="8 9">BA112</strain>
    </source>
</reference>
<keyword evidence="4" id="KW-0833">Ubl conjugation pathway</keyword>
<dbReference type="GO" id="GO:0070490">
    <property type="term" value="P:protein pupylation"/>
    <property type="evidence" value="ECO:0007669"/>
    <property type="project" value="UniProtKB-UniRule"/>
</dbReference>
<evidence type="ECO:0000256" key="2">
    <source>
        <dbReference type="ARBA" id="ARBA00022723"/>
    </source>
</evidence>
<sequence length="456" mass="49940">MGLETEFGLMCASDSGGEPPLDVEAAAAELFRPILAAGGSTNSFLSNGARLYLDVGAHPEYATAECRSVADLVANDRAGERLYASMAAQADSRLASKGVGGRIHLFKNNLDAAGNSFGCHENYLVRRRTDYRTRIAATLPYFVTRQIVAGAGCIRRAKDGAAAYCFSQRADQMWDAISSASTRSRPMINTRDEPHGDPELYRRMHVIVGDSNMCEATTALKVAATQAVLAMLEDGGILPRMELADPVLAIRETSVDLTGRARLELADGGWITPIEVQERTREAVLRHFDAKGYTADLDASTSYLLDLWGRAVESVKSGDTSAVATEIDWAAKLSLFSRYMERAGATLDDPRLARLDLAYHDITAAGLRPSMEETGMLRTFASPEAVQEAMTTPPSDTRAKLRGDFVEKARRRRLDYAVDWTNLRLLEAEGTRSVVLKDPFASVDERVDRLMEETDR</sequence>
<evidence type="ECO:0000256" key="7">
    <source>
        <dbReference type="NCBIfam" id="TIGR03686"/>
    </source>
</evidence>
<dbReference type="AlphaFoldDB" id="A0A179B7B5"/>
<keyword evidence="5" id="KW-0067">ATP-binding</keyword>
<organism evidence="8 9">
    <name type="scientific">Peptidiphaga gingivicola</name>
    <dbReference type="NCBI Taxonomy" id="2741497"/>
    <lineage>
        <taxon>Bacteria</taxon>
        <taxon>Bacillati</taxon>
        <taxon>Actinomycetota</taxon>
        <taxon>Actinomycetes</taxon>
        <taxon>Actinomycetales</taxon>
        <taxon>Actinomycetaceae</taxon>
        <taxon>Peptidiphaga</taxon>
    </lineage>
</organism>
<dbReference type="GO" id="GO:0046872">
    <property type="term" value="F:metal ion binding"/>
    <property type="evidence" value="ECO:0007669"/>
    <property type="project" value="UniProtKB-KW"/>
</dbReference>
<evidence type="ECO:0000256" key="5">
    <source>
        <dbReference type="ARBA" id="ARBA00022840"/>
    </source>
</evidence>
<evidence type="ECO:0000256" key="6">
    <source>
        <dbReference type="ARBA" id="ARBA00022842"/>
    </source>
</evidence>
<keyword evidence="6" id="KW-0460">Magnesium</keyword>
<dbReference type="InterPro" id="IPR022279">
    <property type="entry name" value="Pup_ligase"/>
</dbReference>
<dbReference type="GO" id="GO:0016879">
    <property type="term" value="F:ligase activity, forming carbon-nitrogen bonds"/>
    <property type="evidence" value="ECO:0007669"/>
    <property type="project" value="UniProtKB-UniRule"/>
</dbReference>
<dbReference type="STRING" id="1823756.A4H34_07600"/>
<evidence type="ECO:0000256" key="1">
    <source>
        <dbReference type="ARBA" id="ARBA00022598"/>
    </source>
</evidence>
<dbReference type="Proteomes" id="UP000078368">
    <property type="component" value="Unassembled WGS sequence"/>
</dbReference>
<dbReference type="PANTHER" id="PTHR42307:SF3">
    <property type="entry name" value="PUP--PROTEIN LIGASE"/>
    <property type="match status" value="1"/>
</dbReference>
<dbReference type="InterPro" id="IPR004347">
    <property type="entry name" value="Pup_ligase/deamidase"/>
</dbReference>
<dbReference type="Pfam" id="PF03136">
    <property type="entry name" value="Pup_ligase"/>
    <property type="match status" value="1"/>
</dbReference>
<comment type="caution">
    <text evidence="8">The sequence shown here is derived from an EMBL/GenBank/DDBJ whole genome shotgun (WGS) entry which is preliminary data.</text>
</comment>
<keyword evidence="3" id="KW-0547">Nucleotide-binding</keyword>
<evidence type="ECO:0000313" key="9">
    <source>
        <dbReference type="Proteomes" id="UP000078368"/>
    </source>
</evidence>
<proteinExistence type="predicted"/>
<keyword evidence="9" id="KW-1185">Reference proteome</keyword>
<evidence type="ECO:0000313" key="8">
    <source>
        <dbReference type="EMBL" id="OAP87143.1"/>
    </source>
</evidence>
<keyword evidence="2" id="KW-0479">Metal-binding</keyword>
<dbReference type="EMBL" id="LVZK01000001">
    <property type="protein sequence ID" value="OAP87143.1"/>
    <property type="molecule type" value="Genomic_DNA"/>
</dbReference>